<dbReference type="Proteomes" id="UP000015453">
    <property type="component" value="Unassembled WGS sequence"/>
</dbReference>
<protein>
    <submittedName>
        <fullName evidence="1">Uncharacterized protein</fullName>
    </submittedName>
</protein>
<sequence length="390" mass="44208">WNICHSLQASVYSLLQAVTEISTRGDERDRDANVFLQRSISRHCAPLEETIRDKLMTKGSEACEWFFSEQIPVAASSFVNFFDENYFAPRTTTYKKGSSPVSGYSSDVSLLMLALSCIAAITKLGATKVSSPQFFSTIPDLTGRLVDMLVDYVPIHRAYNLMKEIRLRREFLLHFGPRAAACRMKNELGAEEIVFWVGLIQKQLQQAIHREKIWSWLSTSESIEVLERDLAIFGFFIALGRSSQSLLFMNGFENVDEPLEGFIRYLIGGSVLYYPQLSSISSYQLYVEVVCEELDWLPFFPGISNSSKNSRGHKQKEGTPNPEAINLVLDVCFHWIESFIKHSKWLENPANAKAARFLAKGYNKLKLCMVELGIEKGNLALSKESDSFDK</sequence>
<dbReference type="AlphaFoldDB" id="S8BWW4"/>
<reference evidence="1 2" key="1">
    <citation type="journal article" date="2013" name="BMC Genomics">
        <title>The miniature genome of a carnivorous plant Genlisea aurea contains a low number of genes and short non-coding sequences.</title>
        <authorList>
            <person name="Leushkin E.V."/>
            <person name="Sutormin R.A."/>
            <person name="Nabieva E.R."/>
            <person name="Penin A.A."/>
            <person name="Kondrashov A.S."/>
            <person name="Logacheva M.D."/>
        </authorList>
    </citation>
    <scope>NUCLEOTIDE SEQUENCE [LARGE SCALE GENOMIC DNA]</scope>
</reference>
<organism evidence="1 2">
    <name type="scientific">Genlisea aurea</name>
    <dbReference type="NCBI Taxonomy" id="192259"/>
    <lineage>
        <taxon>Eukaryota</taxon>
        <taxon>Viridiplantae</taxon>
        <taxon>Streptophyta</taxon>
        <taxon>Embryophyta</taxon>
        <taxon>Tracheophyta</taxon>
        <taxon>Spermatophyta</taxon>
        <taxon>Magnoliopsida</taxon>
        <taxon>eudicotyledons</taxon>
        <taxon>Gunneridae</taxon>
        <taxon>Pentapetalae</taxon>
        <taxon>asterids</taxon>
        <taxon>lamiids</taxon>
        <taxon>Lamiales</taxon>
        <taxon>Lentibulariaceae</taxon>
        <taxon>Genlisea</taxon>
    </lineage>
</organism>
<dbReference type="GO" id="GO:0030003">
    <property type="term" value="P:intracellular monoatomic cation homeostasis"/>
    <property type="evidence" value="ECO:0007669"/>
    <property type="project" value="TreeGrafter"/>
</dbReference>
<dbReference type="OrthoDB" id="275278at2759"/>
<proteinExistence type="predicted"/>
<evidence type="ECO:0000313" key="1">
    <source>
        <dbReference type="EMBL" id="EPS59100.1"/>
    </source>
</evidence>
<name>S8BWW4_9LAMI</name>
<dbReference type="EMBL" id="AUSU01008635">
    <property type="protein sequence ID" value="EPS59100.1"/>
    <property type="molecule type" value="Genomic_DNA"/>
</dbReference>
<evidence type="ECO:0000313" key="2">
    <source>
        <dbReference type="Proteomes" id="UP000015453"/>
    </source>
</evidence>
<accession>S8BWW4</accession>
<feature type="non-terminal residue" evidence="1">
    <location>
        <position position="390"/>
    </location>
</feature>
<dbReference type="PANTHER" id="PTHR14009:SF9">
    <property type="entry name" value="LETM1-LIKE PROTEIN"/>
    <property type="match status" value="1"/>
</dbReference>
<keyword evidence="2" id="KW-1185">Reference proteome</keyword>
<dbReference type="PANTHER" id="PTHR14009">
    <property type="entry name" value="LEUCINE ZIPPER-EF-HAND CONTAINING TRANSMEMBRANE PROTEIN"/>
    <property type="match status" value="1"/>
</dbReference>
<gene>
    <name evidence="1" type="ORF">M569_15710</name>
</gene>
<dbReference type="InterPro" id="IPR044202">
    <property type="entry name" value="LETM1/MDM38-like"/>
</dbReference>
<comment type="caution">
    <text evidence="1">The sequence shown here is derived from an EMBL/GenBank/DDBJ whole genome shotgun (WGS) entry which is preliminary data.</text>
</comment>
<feature type="non-terminal residue" evidence="1">
    <location>
        <position position="1"/>
    </location>
</feature>
<dbReference type="GO" id="GO:0005743">
    <property type="term" value="C:mitochondrial inner membrane"/>
    <property type="evidence" value="ECO:0007669"/>
    <property type="project" value="InterPro"/>
</dbReference>